<sequence length="497" mass="57166">MTSLYAMQKGEVLAVDENDIEQFLGLLLFSGYHQVPGEDLYWSTQEDVSVPVVSSVMPRNRFRKLKKYFHIIDNTKLVLEDKTGNVSPFYEELEKNFQKFGIFHSKLSIDESMVPVYGHHSAKMFIRGKQIRFGYKIWMLCSNNGYPYVMKIYSGKSSVTENSPLGSRVVWELLSSVENPSKREIFFDNFFSSHKLFTDLSENDFKATGTIRDFRTGRCPLKPPKEASKWQRGNFDYRSDGKVYICRWKDSAVVSIASNYSTHEPVSKAKRFCRAKQKKIHIPQPYLIKMYNEGMGGVDFLDRLLGSYRPTFRSKKWYWNLFSNALNMAVVVGWILHSHLHKGTEVELSHLNFRREVTLCLLRMKPKVHLVPGPRAHNFESLRKIDSHYLVPSTQGRCAYVGGIYVPCYQLSCQSMKWEATTRYGVIIVQTYLTTLEKDLKPKLVSQGNHKDALSNSGLGIELAIPFAPYRDTQDILQQPEVGAVAHCQPSEEIQDQ</sequence>
<dbReference type="PANTHER" id="PTHR47055:SF3">
    <property type="entry name" value="PHORBOL-ESTER_DAG-TYPE DOMAIN-CONTAINING PROTEIN"/>
    <property type="match status" value="1"/>
</dbReference>
<feature type="non-terminal residue" evidence="2">
    <location>
        <position position="497"/>
    </location>
</feature>
<dbReference type="Proteomes" id="UP000054359">
    <property type="component" value="Unassembled WGS sequence"/>
</dbReference>
<accession>A0A087UIK5</accession>
<evidence type="ECO:0000313" key="3">
    <source>
        <dbReference type="Proteomes" id="UP000054359"/>
    </source>
</evidence>
<proteinExistence type="predicted"/>
<dbReference type="Pfam" id="PF13843">
    <property type="entry name" value="DDE_Tnp_1_7"/>
    <property type="match status" value="1"/>
</dbReference>
<evidence type="ECO:0000259" key="1">
    <source>
        <dbReference type="Pfam" id="PF13843"/>
    </source>
</evidence>
<keyword evidence="3" id="KW-1185">Reference proteome</keyword>
<reference evidence="2 3" key="1">
    <citation type="submission" date="2013-11" db="EMBL/GenBank/DDBJ databases">
        <title>Genome sequencing of Stegodyphus mimosarum.</title>
        <authorList>
            <person name="Bechsgaard J."/>
        </authorList>
    </citation>
    <scope>NUCLEOTIDE SEQUENCE [LARGE SCALE GENOMIC DNA]</scope>
</reference>
<dbReference type="OrthoDB" id="6434810at2759"/>
<dbReference type="GO" id="GO:0043565">
    <property type="term" value="F:sequence-specific DNA binding"/>
    <property type="evidence" value="ECO:0007669"/>
    <property type="project" value="TreeGrafter"/>
</dbReference>
<feature type="domain" description="PiggyBac transposable element-derived protein" evidence="1">
    <location>
        <begin position="2"/>
        <end position="331"/>
    </location>
</feature>
<dbReference type="InterPro" id="IPR029526">
    <property type="entry name" value="PGBD"/>
</dbReference>
<dbReference type="STRING" id="407821.A0A087UIK5"/>
<gene>
    <name evidence="2" type="ORF">X975_09387</name>
</gene>
<dbReference type="PANTHER" id="PTHR47055">
    <property type="entry name" value="DDE_TNP_1_7 DOMAIN-CONTAINING PROTEIN"/>
    <property type="match status" value="1"/>
</dbReference>
<dbReference type="OMA" id="ASKHQRG"/>
<name>A0A087UIK5_STEMI</name>
<evidence type="ECO:0000313" key="2">
    <source>
        <dbReference type="EMBL" id="KFM77194.1"/>
    </source>
</evidence>
<dbReference type="EMBL" id="KK119963">
    <property type="protein sequence ID" value="KFM77194.1"/>
    <property type="molecule type" value="Genomic_DNA"/>
</dbReference>
<organism evidence="2 3">
    <name type="scientific">Stegodyphus mimosarum</name>
    <name type="common">African social velvet spider</name>
    <dbReference type="NCBI Taxonomy" id="407821"/>
    <lineage>
        <taxon>Eukaryota</taxon>
        <taxon>Metazoa</taxon>
        <taxon>Ecdysozoa</taxon>
        <taxon>Arthropoda</taxon>
        <taxon>Chelicerata</taxon>
        <taxon>Arachnida</taxon>
        <taxon>Araneae</taxon>
        <taxon>Araneomorphae</taxon>
        <taxon>Entelegynae</taxon>
        <taxon>Eresoidea</taxon>
        <taxon>Eresidae</taxon>
        <taxon>Stegodyphus</taxon>
    </lineage>
</organism>
<protein>
    <submittedName>
        <fullName evidence="2">PiggyBac transposable element-derived protein 3</fullName>
    </submittedName>
</protein>
<dbReference type="InterPro" id="IPR052638">
    <property type="entry name" value="PiggyBac_TE-derived"/>
</dbReference>
<dbReference type="AlphaFoldDB" id="A0A087UIK5"/>